<reference evidence="5 6" key="1">
    <citation type="submission" date="2020-08" db="EMBL/GenBank/DDBJ databases">
        <title>Stenotrophomonas tumulicola JCM 30961.</title>
        <authorList>
            <person name="Deng Y."/>
        </authorList>
    </citation>
    <scope>NUCLEOTIDE SEQUENCE [LARGE SCALE GENOMIC DNA]</scope>
    <source>
        <strain evidence="5 6">JCM 30961</strain>
    </source>
</reference>
<evidence type="ECO:0000256" key="1">
    <source>
        <dbReference type="ARBA" id="ARBA00001946"/>
    </source>
</evidence>
<dbReference type="CDD" id="cd01949">
    <property type="entry name" value="GGDEF"/>
    <property type="match status" value="1"/>
</dbReference>
<dbReference type="PANTHER" id="PTHR46663">
    <property type="entry name" value="DIGUANYLATE CYCLASE DGCT-RELATED"/>
    <property type="match status" value="1"/>
</dbReference>
<dbReference type="Proteomes" id="UP000547058">
    <property type="component" value="Unassembled WGS sequence"/>
</dbReference>
<name>A0A7W3FKG8_9GAMM</name>
<keyword evidence="2" id="KW-0812">Transmembrane</keyword>
<dbReference type="GO" id="GO:0016020">
    <property type="term" value="C:membrane"/>
    <property type="evidence" value="ECO:0007669"/>
    <property type="project" value="UniProtKB-UniRule"/>
</dbReference>
<dbReference type="InterPro" id="IPR029787">
    <property type="entry name" value="Nucleotide_cyclase"/>
</dbReference>
<dbReference type="Gene3D" id="3.30.70.270">
    <property type="match status" value="1"/>
</dbReference>
<dbReference type="GO" id="GO:0003824">
    <property type="term" value="F:catalytic activity"/>
    <property type="evidence" value="ECO:0007669"/>
    <property type="project" value="UniProtKB-ARBA"/>
</dbReference>
<dbReference type="EMBL" id="JACGXS010000001">
    <property type="protein sequence ID" value="MBA8681236.1"/>
    <property type="molecule type" value="Genomic_DNA"/>
</dbReference>
<dbReference type="InterPro" id="IPR005330">
    <property type="entry name" value="MHYT_dom"/>
</dbReference>
<feature type="transmembrane region" description="Helical" evidence="2">
    <location>
        <begin position="50"/>
        <end position="73"/>
    </location>
</feature>
<evidence type="ECO:0000313" key="6">
    <source>
        <dbReference type="Proteomes" id="UP000547058"/>
    </source>
</evidence>
<feature type="domain" description="GGDEF" evidence="3">
    <location>
        <begin position="283"/>
        <end position="415"/>
    </location>
</feature>
<dbReference type="InterPro" id="IPR000160">
    <property type="entry name" value="GGDEF_dom"/>
</dbReference>
<dbReference type="InterPro" id="IPR052163">
    <property type="entry name" value="DGC-Regulatory_Protein"/>
</dbReference>
<keyword evidence="6" id="KW-1185">Reference proteome</keyword>
<dbReference type="PROSITE" id="PS50887">
    <property type="entry name" value="GGDEF"/>
    <property type="match status" value="1"/>
</dbReference>
<feature type="transmembrane region" description="Helical" evidence="2">
    <location>
        <begin position="216"/>
        <end position="238"/>
    </location>
</feature>
<feature type="domain" description="MHYT" evidence="4">
    <location>
        <begin position="6"/>
        <end position="199"/>
    </location>
</feature>
<dbReference type="InterPro" id="IPR043128">
    <property type="entry name" value="Rev_trsase/Diguanyl_cyclase"/>
</dbReference>
<dbReference type="PANTHER" id="PTHR46663:SF3">
    <property type="entry name" value="SLL0267 PROTEIN"/>
    <property type="match status" value="1"/>
</dbReference>
<feature type="transmembrane region" description="Helical" evidence="2">
    <location>
        <begin position="79"/>
        <end position="101"/>
    </location>
</feature>
<dbReference type="FunFam" id="3.30.70.270:FF:000001">
    <property type="entry name" value="Diguanylate cyclase domain protein"/>
    <property type="match status" value="1"/>
</dbReference>
<organism evidence="5 6">
    <name type="scientific">Stenotrophomonas tumulicola</name>
    <dbReference type="NCBI Taxonomy" id="1685415"/>
    <lineage>
        <taxon>Bacteria</taxon>
        <taxon>Pseudomonadati</taxon>
        <taxon>Pseudomonadota</taxon>
        <taxon>Gammaproteobacteria</taxon>
        <taxon>Lysobacterales</taxon>
        <taxon>Lysobacteraceae</taxon>
        <taxon>Stenotrophomonas</taxon>
    </lineage>
</organism>
<evidence type="ECO:0000259" key="4">
    <source>
        <dbReference type="PROSITE" id="PS50924"/>
    </source>
</evidence>
<dbReference type="Pfam" id="PF03707">
    <property type="entry name" value="MHYT"/>
    <property type="match status" value="4"/>
</dbReference>
<evidence type="ECO:0000259" key="3">
    <source>
        <dbReference type="PROSITE" id="PS50887"/>
    </source>
</evidence>
<feature type="transmembrane region" description="Helical" evidence="2">
    <location>
        <begin position="108"/>
        <end position="130"/>
    </location>
</feature>
<keyword evidence="2" id="KW-0472">Membrane</keyword>
<evidence type="ECO:0000256" key="2">
    <source>
        <dbReference type="PROSITE-ProRule" id="PRU00244"/>
    </source>
</evidence>
<dbReference type="Pfam" id="PF00990">
    <property type="entry name" value="GGDEF"/>
    <property type="match status" value="1"/>
</dbReference>
<comment type="cofactor">
    <cofactor evidence="1">
        <name>Mg(2+)</name>
        <dbReference type="ChEBI" id="CHEBI:18420"/>
    </cofactor>
</comment>
<dbReference type="SUPFAM" id="SSF55073">
    <property type="entry name" value="Nucleotide cyclase"/>
    <property type="match status" value="1"/>
</dbReference>
<proteinExistence type="predicted"/>
<gene>
    <name evidence="5" type="ORF">H4O11_05385</name>
</gene>
<dbReference type="SMART" id="SM00267">
    <property type="entry name" value="GGDEF"/>
    <property type="match status" value="1"/>
</dbReference>
<feature type="transmembrane region" description="Helical" evidence="2">
    <location>
        <begin position="174"/>
        <end position="196"/>
    </location>
</feature>
<dbReference type="NCBIfam" id="TIGR00254">
    <property type="entry name" value="GGDEF"/>
    <property type="match status" value="1"/>
</dbReference>
<dbReference type="PROSITE" id="PS50924">
    <property type="entry name" value="MHYT"/>
    <property type="match status" value="1"/>
</dbReference>
<comment type="caution">
    <text evidence="5">The sequence shown here is derived from an EMBL/GenBank/DDBJ whole genome shotgun (WGS) entry which is preliminary data.</text>
</comment>
<feature type="transmembrane region" description="Helical" evidence="2">
    <location>
        <begin position="142"/>
        <end position="162"/>
    </location>
</feature>
<evidence type="ECO:0000313" key="5">
    <source>
        <dbReference type="EMBL" id="MBA8681236.1"/>
    </source>
</evidence>
<keyword evidence="2" id="KW-1133">Transmembrane helix</keyword>
<sequence>MLARSYDIWMVALSFLVAVLASFTALAMATRATTARSPAATWAWRLGGGCAMGLGIWSMHFIGMLAFSLPIAISYDLALTLASLAAAMAASIFALWLVSLATMPRFRLAAGAVPMASGIATMHYLGMAAMRMQPSIQWHAGWVLASLAVALAASWVALYMAFRLRQDAALLHDRLAAAGLLGLGIGGMHYTGMAAARFPDGSVCGAIGTYSLPANMLALLVLIGTVLILGLALGLAWMEQRVEAQLLRMRDTALHDPLTRLPNRRLLQRRIEGALAQVEQEGGRFAVVFLDLDRFKQVNDALGHQAGDDLLVAVSTRIVQLLRPGDVLARLGGDEFVLVVRIVGDDDMTLLARRLLRAVESTPLAQDHRLHISASLGIAVCPEHATTERQLMACADAAMYVAKQAGRNQYAMYAIGMAGPIGRQRHLLASPQRPQAELAATR</sequence>
<protein>
    <submittedName>
        <fullName evidence="5">Diguanylate cyclase</fullName>
    </submittedName>
</protein>
<accession>A0A7W3FKG8</accession>
<feature type="transmembrane region" description="Helical" evidence="2">
    <location>
        <begin position="6"/>
        <end position="29"/>
    </location>
</feature>
<dbReference type="AlphaFoldDB" id="A0A7W3FKG8"/>